<evidence type="ECO:0000313" key="2">
    <source>
        <dbReference type="Proteomes" id="UP000067626"/>
    </source>
</evidence>
<organism evidence="1 2">
    <name type="scientific">Chondromyces crocatus</name>
    <dbReference type="NCBI Taxonomy" id="52"/>
    <lineage>
        <taxon>Bacteria</taxon>
        <taxon>Pseudomonadati</taxon>
        <taxon>Myxococcota</taxon>
        <taxon>Polyangia</taxon>
        <taxon>Polyangiales</taxon>
        <taxon>Polyangiaceae</taxon>
        <taxon>Chondromyces</taxon>
    </lineage>
</organism>
<protein>
    <submittedName>
        <fullName evidence="1">Uncharacterized protein</fullName>
    </submittedName>
</protein>
<dbReference type="KEGG" id="ccro:CMC5_005790"/>
<name>A0A0K1E6I0_CHOCO</name>
<dbReference type="OrthoDB" id="5511299at2"/>
<keyword evidence="2" id="KW-1185">Reference proteome</keyword>
<gene>
    <name evidence="1" type="ORF">CMC5_005790</name>
</gene>
<dbReference type="Proteomes" id="UP000067626">
    <property type="component" value="Chromosome"/>
</dbReference>
<dbReference type="EMBL" id="CP012159">
    <property type="protein sequence ID" value="AKT36464.1"/>
    <property type="molecule type" value="Genomic_DNA"/>
</dbReference>
<reference evidence="1 2" key="1">
    <citation type="submission" date="2015-07" db="EMBL/GenBank/DDBJ databases">
        <title>Genome analysis of myxobacterium Chondromyces crocatus Cm c5 reveals a high potential for natural compound synthesis and the genetic basis for the loss of fruiting body formation.</title>
        <authorList>
            <person name="Zaburannyi N."/>
            <person name="Bunk B."/>
            <person name="Maier J."/>
            <person name="Overmann J."/>
            <person name="Mueller R."/>
        </authorList>
    </citation>
    <scope>NUCLEOTIDE SEQUENCE [LARGE SCALE GENOMIC DNA]</scope>
    <source>
        <strain evidence="1 2">Cm c5</strain>
    </source>
</reference>
<evidence type="ECO:0000313" key="1">
    <source>
        <dbReference type="EMBL" id="AKT36464.1"/>
    </source>
</evidence>
<sequence length="255" mass="28080">MTHLSHIPRPEKLSIARSVHANLLERHREGAAEPALDGFIPLLEAVIEQLAEHVGGGAAAHAERYALLAEAAIADNRVDTWYRHIESYLSIEARNDEGPHALAARAAHASACPDGLAHVDARIVEENMHCRSMLLALRDPVHAALLAAIEFPMIWLDRLEAALDASEAAQDRLAQTRQERSTHVFLGRHAEKAWVDVLWRLRRAIEARAARDETARRLEGAALIAPLTDALGRLRAQEAARRTRRKTVGAPAAQT</sequence>
<proteinExistence type="predicted"/>
<dbReference type="AlphaFoldDB" id="A0A0K1E6I0"/>
<dbReference type="RefSeq" id="WP_050428978.1">
    <property type="nucleotide sequence ID" value="NZ_CP012159.1"/>
</dbReference>
<accession>A0A0K1E6I0</accession>